<name>A0A916EJS8_9GLOM</name>
<dbReference type="EMBL" id="CAGKOT010000084">
    <property type="protein sequence ID" value="CAB5393773.1"/>
    <property type="molecule type" value="Genomic_DNA"/>
</dbReference>
<protein>
    <recommendedName>
        <fullName evidence="3">AIG1-type G domain-containing protein</fullName>
    </recommendedName>
</protein>
<keyword evidence="1" id="KW-0547">Nucleotide-binding</keyword>
<keyword evidence="2" id="KW-0342">GTP-binding</keyword>
<accession>A0A916EJS8</accession>
<reference evidence="4" key="1">
    <citation type="submission" date="2020-05" db="EMBL/GenBank/DDBJ databases">
        <authorList>
            <person name="Rincon C."/>
            <person name="Sanders R I."/>
            <person name="Robbins C."/>
            <person name="Chaturvedi A."/>
        </authorList>
    </citation>
    <scope>NUCLEOTIDE SEQUENCE</scope>
    <source>
        <strain evidence="4">CHB12</strain>
    </source>
</reference>
<dbReference type="PANTHER" id="PTHR10903:SF184">
    <property type="entry name" value="GTP-BINDING PROTEIN A"/>
    <property type="match status" value="1"/>
</dbReference>
<dbReference type="InterPro" id="IPR045058">
    <property type="entry name" value="GIMA/IAN/Toc"/>
</dbReference>
<evidence type="ECO:0000313" key="5">
    <source>
        <dbReference type="Proteomes" id="UP000684084"/>
    </source>
</evidence>
<gene>
    <name evidence="4" type="ORF">CHRIB12_LOCUS23013</name>
</gene>
<proteinExistence type="predicted"/>
<dbReference type="InterPro" id="IPR006703">
    <property type="entry name" value="G_AIG1"/>
</dbReference>
<organism evidence="4 5">
    <name type="scientific">Rhizophagus irregularis</name>
    <dbReference type="NCBI Taxonomy" id="588596"/>
    <lineage>
        <taxon>Eukaryota</taxon>
        <taxon>Fungi</taxon>
        <taxon>Fungi incertae sedis</taxon>
        <taxon>Mucoromycota</taxon>
        <taxon>Glomeromycotina</taxon>
        <taxon>Glomeromycetes</taxon>
        <taxon>Glomerales</taxon>
        <taxon>Glomeraceae</taxon>
        <taxon>Rhizophagus</taxon>
    </lineage>
</organism>
<dbReference type="Proteomes" id="UP000684084">
    <property type="component" value="Unassembled WGS sequence"/>
</dbReference>
<sequence length="140" mass="15389">MDTINSLFEVLLINNPLSLFDELTIFHHEPTTMENNTPPLDFNAPVILLVGKTGAGKSTLGNSLLKTSENPTFPVSDHFSSFTKKSGFASYEIGDEIYNIIDTPGIFDTDVLVEDTLEEIARTIQKCTHGIKAILFVVGE</sequence>
<evidence type="ECO:0000256" key="1">
    <source>
        <dbReference type="ARBA" id="ARBA00022741"/>
    </source>
</evidence>
<dbReference type="VEuPathDB" id="FungiDB:RhiirFUN_000902"/>
<evidence type="ECO:0000259" key="3">
    <source>
        <dbReference type="Pfam" id="PF04548"/>
    </source>
</evidence>
<dbReference type="Pfam" id="PF04548">
    <property type="entry name" value="AIG1"/>
    <property type="match status" value="1"/>
</dbReference>
<comment type="caution">
    <text evidence="4">The sequence shown here is derived from an EMBL/GenBank/DDBJ whole genome shotgun (WGS) entry which is preliminary data.</text>
</comment>
<dbReference type="OrthoDB" id="8954335at2759"/>
<dbReference type="GO" id="GO:0005525">
    <property type="term" value="F:GTP binding"/>
    <property type="evidence" value="ECO:0007669"/>
    <property type="project" value="UniProtKB-KW"/>
</dbReference>
<dbReference type="AlphaFoldDB" id="A0A916EJS8"/>
<evidence type="ECO:0000256" key="2">
    <source>
        <dbReference type="ARBA" id="ARBA00023134"/>
    </source>
</evidence>
<feature type="domain" description="AIG1-type G" evidence="3">
    <location>
        <begin position="47"/>
        <end position="138"/>
    </location>
</feature>
<evidence type="ECO:0000313" key="4">
    <source>
        <dbReference type="EMBL" id="CAB5393773.1"/>
    </source>
</evidence>
<dbReference type="PANTHER" id="PTHR10903">
    <property type="entry name" value="GTPASE, IMAP FAMILY MEMBER-RELATED"/>
    <property type="match status" value="1"/>
</dbReference>